<accession>A0A7T4A1W4</accession>
<protein>
    <submittedName>
        <fullName evidence="1">Uncharacterized protein</fullName>
    </submittedName>
</protein>
<dbReference type="RefSeq" id="WP_198500691.1">
    <property type="nucleotide sequence ID" value="NZ_CP065989.1"/>
</dbReference>
<proteinExistence type="predicted"/>
<dbReference type="InterPro" id="IPR027417">
    <property type="entry name" value="P-loop_NTPase"/>
</dbReference>
<evidence type="ECO:0000313" key="1">
    <source>
        <dbReference type="EMBL" id="QQB15761.1"/>
    </source>
</evidence>
<dbReference type="Proteomes" id="UP000595374">
    <property type="component" value="Chromosome"/>
</dbReference>
<dbReference type="InterPro" id="IPR059206">
    <property type="entry name" value="Sll1717-like"/>
</dbReference>
<dbReference type="NCBIfam" id="NF047389">
    <property type="entry name" value="ATPase_Sll1717"/>
    <property type="match status" value="1"/>
</dbReference>
<gene>
    <name evidence="1" type="ORF">I6H47_07555</name>
</gene>
<reference evidence="1 2" key="1">
    <citation type="submission" date="2020-12" db="EMBL/GenBank/DDBJ databases">
        <title>FDA dAtabase for Regulatory Grade micrObial Sequences (FDA-ARGOS): Supporting development and validation of Infectious Disease Dx tests.</title>
        <authorList>
            <person name="Sproer C."/>
            <person name="Gronow S."/>
            <person name="Severitt S."/>
            <person name="Schroder I."/>
            <person name="Tallon L."/>
            <person name="Sadzewicz L."/>
            <person name="Zhao X."/>
            <person name="Boylan J."/>
            <person name="Ott S."/>
            <person name="Bowen H."/>
            <person name="Vavikolanu K."/>
            <person name="Mehta A."/>
            <person name="Aluvathingal J."/>
            <person name="Nadendla S."/>
            <person name="Lowell S."/>
            <person name="Myers T."/>
            <person name="Yan Y."/>
            <person name="Sichtig H."/>
        </authorList>
    </citation>
    <scope>NUCLEOTIDE SEQUENCE [LARGE SCALE GENOMIC DNA]</scope>
    <source>
        <strain evidence="1 2">FDAARGOS_990</strain>
    </source>
</reference>
<organism evidence="1 2">
    <name type="scientific">Brevibacterium casei</name>
    <dbReference type="NCBI Taxonomy" id="33889"/>
    <lineage>
        <taxon>Bacteria</taxon>
        <taxon>Bacillati</taxon>
        <taxon>Actinomycetota</taxon>
        <taxon>Actinomycetes</taxon>
        <taxon>Micrococcales</taxon>
        <taxon>Brevibacteriaceae</taxon>
        <taxon>Brevibacterium</taxon>
    </lineage>
</organism>
<sequence length="487" mass="55395">MAKKTSPRELSPKFSDLNFGDIDATQEAIDEPELLLNGYFDYREAAYGIETRNLWLLLGPKGSGKTAVLEHIRLKWQGDPNRFFMLWDLAGFPVNDVTGFGSGQSLGASRTQSGWEFLLLLRLLSSLSNDVGATSAHRQLEQLISGLRKQGYITNDWIGAVTKWKMGPIKMDLKFLSSEFGRSEKNNEFTSQGPLEASAFIKETLIENPSESRHLIALDGLDSFFFEDHDEWNSLTGLIQAINSLNKWSKASRLPYLFVTAVRSDIFDVLSGPDLNKMKQKAVHLDWNAGGIGPQNDLWNLVQGKTSVRHPQINLVKQYFANHRAWIYPDIPTAILDHTRLLPRDIIAALNYMKLEYGGRSAIPQAIAESALKRYCIEYFVGEIFDNLAGVLPPNKTPRLRSFEDVLRTSPRRMFSFEYLQRELEGEIETHEIRQLLKQLFDVGGIGMRNGKYTDFAYRNVSGAGFSRHHQYMLHDALTRAWNRPWT</sequence>
<dbReference type="AlphaFoldDB" id="A0A7T4A1W4"/>
<name>A0A7T4A1W4_9MICO</name>
<dbReference type="EMBL" id="CP065989">
    <property type="protein sequence ID" value="QQB15761.1"/>
    <property type="molecule type" value="Genomic_DNA"/>
</dbReference>
<dbReference type="SUPFAM" id="SSF52540">
    <property type="entry name" value="P-loop containing nucleoside triphosphate hydrolases"/>
    <property type="match status" value="1"/>
</dbReference>
<evidence type="ECO:0000313" key="2">
    <source>
        <dbReference type="Proteomes" id="UP000595374"/>
    </source>
</evidence>